<dbReference type="EMBL" id="DWUS01000210">
    <property type="protein sequence ID" value="HJD52045.1"/>
    <property type="molecule type" value="Genomic_DNA"/>
</dbReference>
<protein>
    <submittedName>
        <fullName evidence="1">Uncharacterized protein</fullName>
    </submittedName>
</protein>
<gene>
    <name evidence="1" type="ORF">H9908_09315</name>
</gene>
<dbReference type="Proteomes" id="UP000823908">
    <property type="component" value="Unassembled WGS sequence"/>
</dbReference>
<name>A0A9D2UGE9_9MICC</name>
<reference evidence="1" key="1">
    <citation type="journal article" date="2021" name="PeerJ">
        <title>Extensive microbial diversity within the chicken gut microbiome revealed by metagenomics and culture.</title>
        <authorList>
            <person name="Gilroy R."/>
            <person name="Ravi A."/>
            <person name="Getino M."/>
            <person name="Pursley I."/>
            <person name="Horton D.L."/>
            <person name="Alikhan N.F."/>
            <person name="Baker D."/>
            <person name="Gharbi K."/>
            <person name="Hall N."/>
            <person name="Watson M."/>
            <person name="Adriaenssens E.M."/>
            <person name="Foster-Nyarko E."/>
            <person name="Jarju S."/>
            <person name="Secka A."/>
            <person name="Antonio M."/>
            <person name="Oren A."/>
            <person name="Chaudhuri R.R."/>
            <person name="La Ragione R."/>
            <person name="Hildebrand F."/>
            <person name="Pallen M.J."/>
        </authorList>
    </citation>
    <scope>NUCLEOTIDE SEQUENCE</scope>
    <source>
        <strain evidence="1">ChiHjej10B9-4811</strain>
    </source>
</reference>
<dbReference type="InterPro" id="IPR046174">
    <property type="entry name" value="DUF6176"/>
</dbReference>
<accession>A0A9D2UGE9</accession>
<evidence type="ECO:0000313" key="1">
    <source>
        <dbReference type="EMBL" id="HJD52045.1"/>
    </source>
</evidence>
<proteinExistence type="predicted"/>
<evidence type="ECO:0000313" key="2">
    <source>
        <dbReference type="Proteomes" id="UP000823908"/>
    </source>
</evidence>
<sequence>MQIELTRFRVKPGKRHKVDEWMLFLNENMEAVKETLEPEHMYVETIFAETIDGTDYLYWYSVRGEAGLEQKVTESEHWLDEKHVEYWRECIDPTYPPQDLSPRVHMLPDRVLASMKPMPQ</sequence>
<dbReference type="Pfam" id="PF19673">
    <property type="entry name" value="DUF6176"/>
    <property type="match status" value="1"/>
</dbReference>
<organism evidence="1 2">
    <name type="scientific">Candidatus Rothia avistercoris</name>
    <dbReference type="NCBI Taxonomy" id="2840479"/>
    <lineage>
        <taxon>Bacteria</taxon>
        <taxon>Bacillati</taxon>
        <taxon>Actinomycetota</taxon>
        <taxon>Actinomycetes</taxon>
        <taxon>Micrococcales</taxon>
        <taxon>Micrococcaceae</taxon>
        <taxon>Rothia</taxon>
    </lineage>
</organism>
<dbReference type="AlphaFoldDB" id="A0A9D2UGE9"/>
<reference evidence="1" key="2">
    <citation type="submission" date="2021-04" db="EMBL/GenBank/DDBJ databases">
        <authorList>
            <person name="Gilroy R."/>
        </authorList>
    </citation>
    <scope>NUCLEOTIDE SEQUENCE</scope>
    <source>
        <strain evidence="1">ChiHjej10B9-4811</strain>
    </source>
</reference>
<comment type="caution">
    <text evidence="1">The sequence shown here is derived from an EMBL/GenBank/DDBJ whole genome shotgun (WGS) entry which is preliminary data.</text>
</comment>